<dbReference type="RefSeq" id="XP_013889459.1">
    <property type="nucleotide sequence ID" value="XM_014034005.1"/>
</dbReference>
<dbReference type="InterPro" id="IPR035914">
    <property type="entry name" value="Sperma_CUB_dom_sf"/>
</dbReference>
<keyword evidence="6" id="KW-1185">Reference proteome</keyword>
<sequence length="206" mass="22859">MWAFFVLCSVFITHGAQGWTIGWTTQETATTSAGCGGYLYSSSDSFSSPNYPSHYPNNAYCTWYIRPNRQIIELEFFNVNTECSFDYISVYDGSSTGSRLLGSSCSANRIVFYSTSQYLTVTFRSDFSVTGTGFYATYRIVGRYLGVLQDVRCVSFYTKTSCLLSLKLKVCVRITVATRLEAAPALQVVNTGGSVVPTIEVSRDEK</sequence>
<feature type="chain" id="PRO_5014186931" evidence="4">
    <location>
        <begin position="19"/>
        <end position="206"/>
    </location>
</feature>
<evidence type="ECO:0000256" key="2">
    <source>
        <dbReference type="ARBA" id="ARBA00023157"/>
    </source>
</evidence>
<feature type="domain" description="CUB" evidence="5">
    <location>
        <begin position="35"/>
        <end position="141"/>
    </location>
</feature>
<gene>
    <name evidence="7" type="primary">LOC106536686</name>
</gene>
<dbReference type="CDD" id="cd00041">
    <property type="entry name" value="CUB"/>
    <property type="match status" value="1"/>
</dbReference>
<dbReference type="Gene3D" id="2.60.120.290">
    <property type="entry name" value="Spermadhesin, CUB domain"/>
    <property type="match status" value="1"/>
</dbReference>
<organism evidence="6 7">
    <name type="scientific">Austrofundulus limnaeus</name>
    <name type="common">Annual killifish</name>
    <dbReference type="NCBI Taxonomy" id="52670"/>
    <lineage>
        <taxon>Eukaryota</taxon>
        <taxon>Metazoa</taxon>
        <taxon>Chordata</taxon>
        <taxon>Craniata</taxon>
        <taxon>Vertebrata</taxon>
        <taxon>Euteleostomi</taxon>
        <taxon>Actinopterygii</taxon>
        <taxon>Neopterygii</taxon>
        <taxon>Teleostei</taxon>
        <taxon>Neoteleostei</taxon>
        <taxon>Acanthomorphata</taxon>
        <taxon>Ovalentaria</taxon>
        <taxon>Atherinomorphae</taxon>
        <taxon>Cyprinodontiformes</taxon>
        <taxon>Rivulidae</taxon>
        <taxon>Austrofundulus</taxon>
    </lineage>
</organism>
<evidence type="ECO:0000313" key="7">
    <source>
        <dbReference type="RefSeq" id="XP_013889459.1"/>
    </source>
</evidence>
<dbReference type="FunFam" id="2.60.120.290:FF:000005">
    <property type="entry name" value="Procollagen C-endopeptidase enhancer 1"/>
    <property type="match status" value="1"/>
</dbReference>
<name>A0A2I4DB49_AUSLI</name>
<dbReference type="GeneID" id="106536686"/>
<dbReference type="Pfam" id="PF00431">
    <property type="entry name" value="CUB"/>
    <property type="match status" value="1"/>
</dbReference>
<dbReference type="Proteomes" id="UP000192220">
    <property type="component" value="Unplaced"/>
</dbReference>
<keyword evidence="4" id="KW-0732">Signal</keyword>
<reference evidence="7" key="1">
    <citation type="submission" date="2025-08" db="UniProtKB">
        <authorList>
            <consortium name="RefSeq"/>
        </authorList>
    </citation>
    <scope>IDENTIFICATION</scope>
    <source>
        <strain evidence="7">Quisiro</strain>
        <tissue evidence="7">Liver</tissue>
    </source>
</reference>
<dbReference type="PROSITE" id="PS01180">
    <property type="entry name" value="CUB"/>
    <property type="match status" value="1"/>
</dbReference>
<proteinExistence type="predicted"/>
<evidence type="ECO:0000256" key="1">
    <source>
        <dbReference type="ARBA" id="ARBA00022737"/>
    </source>
</evidence>
<evidence type="ECO:0000313" key="6">
    <source>
        <dbReference type="Proteomes" id="UP000192220"/>
    </source>
</evidence>
<protein>
    <submittedName>
        <fullName evidence="7">Deleted in malignant brain tumors 1 protein</fullName>
    </submittedName>
</protein>
<dbReference type="SUPFAM" id="SSF49854">
    <property type="entry name" value="Spermadhesin, CUB domain"/>
    <property type="match status" value="1"/>
</dbReference>
<keyword evidence="2" id="KW-1015">Disulfide bond</keyword>
<evidence type="ECO:0000256" key="3">
    <source>
        <dbReference type="PROSITE-ProRule" id="PRU00059"/>
    </source>
</evidence>
<comment type="caution">
    <text evidence="3">Lacks conserved residue(s) required for the propagation of feature annotation.</text>
</comment>
<evidence type="ECO:0000256" key="4">
    <source>
        <dbReference type="SAM" id="SignalP"/>
    </source>
</evidence>
<dbReference type="KEGG" id="alim:106536686"/>
<keyword evidence="1" id="KW-0677">Repeat</keyword>
<dbReference type="SMART" id="SM00042">
    <property type="entry name" value="CUB"/>
    <property type="match status" value="1"/>
</dbReference>
<dbReference type="InterPro" id="IPR000859">
    <property type="entry name" value="CUB_dom"/>
</dbReference>
<dbReference type="PANTHER" id="PTHR24251">
    <property type="entry name" value="OVOCHYMASE-RELATED"/>
    <property type="match status" value="1"/>
</dbReference>
<dbReference type="AlphaFoldDB" id="A0A2I4DB49"/>
<dbReference type="OrthoDB" id="406096at2759"/>
<dbReference type="InParanoid" id="A0A2I4DB49"/>
<evidence type="ECO:0000259" key="5">
    <source>
        <dbReference type="PROSITE" id="PS01180"/>
    </source>
</evidence>
<dbReference type="PANTHER" id="PTHR24251:SF41">
    <property type="entry name" value="DELETED IN MALIGNANT BRAIN TUMORS 1 PROTEIN-LIKE"/>
    <property type="match status" value="1"/>
</dbReference>
<dbReference type="STRING" id="52670.A0A2I4DB49"/>
<accession>A0A2I4DB49</accession>
<feature type="signal peptide" evidence="4">
    <location>
        <begin position="1"/>
        <end position="18"/>
    </location>
</feature>